<evidence type="ECO:0000313" key="2">
    <source>
        <dbReference type="Proteomes" id="UP001165205"/>
    </source>
</evidence>
<dbReference type="EMBL" id="BSYA01000336">
    <property type="protein sequence ID" value="GMG38712.1"/>
    <property type="molecule type" value="Genomic_DNA"/>
</dbReference>
<organism evidence="1 2">
    <name type="scientific">Aspergillus oryzae</name>
    <name type="common">Yellow koji mold</name>
    <dbReference type="NCBI Taxonomy" id="5062"/>
    <lineage>
        <taxon>Eukaryota</taxon>
        <taxon>Fungi</taxon>
        <taxon>Dikarya</taxon>
        <taxon>Ascomycota</taxon>
        <taxon>Pezizomycotina</taxon>
        <taxon>Eurotiomycetes</taxon>
        <taxon>Eurotiomycetidae</taxon>
        <taxon>Eurotiales</taxon>
        <taxon>Aspergillaceae</taxon>
        <taxon>Aspergillus</taxon>
        <taxon>Aspergillus subgen. Circumdati</taxon>
    </lineage>
</organism>
<name>A0AAN4Z178_ASPOZ</name>
<proteinExistence type="predicted"/>
<sequence length="468" mass="51383">MNWIDQISPSPEHTFSKGYLKSLLSTVEHWIPINKDRDPAMVTRRKHKAQNLASRELRERHHQMANNLVDVGHNGSVDSNEPATELIEKTLDPSTRQALDYVLPKVRIPLPARESWIQKPNSSGIVQSQSIARCCQSLMDSECGTSLWDGNGLIWRKAGACQDTPSVAFGDRYNDYICGSQPNVESTTGIKFPTSTTTSFNNMLNTEMRYVESSTIGMGIYTDGLSTHTSDWHPPENHTINDLTSNSSSVLSTMQSDHQFISLTAPEMTTGNVSTSLYSSMNETVGLAAYTTRWRDSEEQDPRTYIQCPFSHDLLSIRGCEWCGQPTSISEGHMPSQSYCCPPSISAANEYGEEPSPHFPISLALDTSAAFGIDTGFDHTIMAEGNQPSQGDQTPAEELALASSMIEPSYPNSTCFDGMDSGGWPVIPLAGSNGRNTASANTPVPTDQSTILGYGEGMMQNWVMGHYR</sequence>
<reference evidence="1" key="1">
    <citation type="submission" date="2023-04" db="EMBL/GenBank/DDBJ databases">
        <title>Aspergillus oryzae NBRC 4228.</title>
        <authorList>
            <person name="Ichikawa N."/>
            <person name="Sato H."/>
            <person name="Tonouchi N."/>
        </authorList>
    </citation>
    <scope>NUCLEOTIDE SEQUENCE</scope>
    <source>
        <strain evidence="1">NBRC 4228</strain>
    </source>
</reference>
<comment type="caution">
    <text evidence="1">The sequence shown here is derived from an EMBL/GenBank/DDBJ whole genome shotgun (WGS) entry which is preliminary data.</text>
</comment>
<dbReference type="AlphaFoldDB" id="A0AAN4Z178"/>
<protein>
    <submittedName>
        <fullName evidence="1">Unnamed protein product</fullName>
    </submittedName>
</protein>
<accession>A0AAN4Z178</accession>
<dbReference type="Proteomes" id="UP001165205">
    <property type="component" value="Unassembled WGS sequence"/>
</dbReference>
<evidence type="ECO:0000313" key="1">
    <source>
        <dbReference type="EMBL" id="GMG38712.1"/>
    </source>
</evidence>
<gene>
    <name evidence="1" type="ORF">Aory04_001334700</name>
</gene>